<accession>A0A370KEQ4</accession>
<evidence type="ECO:0000259" key="4">
    <source>
        <dbReference type="PROSITE" id="PS50987"/>
    </source>
</evidence>
<dbReference type="SMART" id="SM00418">
    <property type="entry name" value="HTH_ARSR"/>
    <property type="match status" value="1"/>
</dbReference>
<keyword evidence="1" id="KW-0805">Transcription regulation</keyword>
<dbReference type="InterPro" id="IPR051081">
    <property type="entry name" value="HTH_MetalResp_TranReg"/>
</dbReference>
<dbReference type="PANTHER" id="PTHR33154">
    <property type="entry name" value="TRANSCRIPTIONAL REGULATOR, ARSR FAMILY"/>
    <property type="match status" value="1"/>
</dbReference>
<dbReference type="Gene3D" id="1.10.10.10">
    <property type="entry name" value="Winged helix-like DNA-binding domain superfamily/Winged helix DNA-binding domain"/>
    <property type="match status" value="1"/>
</dbReference>
<sequence length="99" mass="10951">MIDNRNTARQSALLTAICNESRLKILSVLLDDEVTAGNLATVVGLSQSATSQRLAKVRHLKLVTVRREAQTLWYSTDNIAVIKILTLLEELGREGVCCR</sequence>
<dbReference type="OrthoDB" id="194599at2"/>
<evidence type="ECO:0000256" key="2">
    <source>
        <dbReference type="ARBA" id="ARBA00023125"/>
    </source>
</evidence>
<dbReference type="SUPFAM" id="SSF46785">
    <property type="entry name" value="Winged helix' DNA-binding domain"/>
    <property type="match status" value="1"/>
</dbReference>
<evidence type="ECO:0000313" key="6">
    <source>
        <dbReference type="Proteomes" id="UP000254939"/>
    </source>
</evidence>
<dbReference type="PANTHER" id="PTHR33154:SF28">
    <property type="entry name" value="HTH-TYPE TRANSCRIPTIONAL REGULATOR YGAV-RELATED"/>
    <property type="match status" value="1"/>
</dbReference>
<proteinExistence type="predicted"/>
<evidence type="ECO:0000256" key="1">
    <source>
        <dbReference type="ARBA" id="ARBA00023015"/>
    </source>
</evidence>
<keyword evidence="2" id="KW-0238">DNA-binding</keyword>
<dbReference type="RefSeq" id="WP_114715746.1">
    <property type="nucleotide sequence ID" value="NZ_KZ857269.1"/>
</dbReference>
<dbReference type="CDD" id="cd00090">
    <property type="entry name" value="HTH_ARSR"/>
    <property type="match status" value="1"/>
</dbReference>
<dbReference type="AlphaFoldDB" id="A0A370KEQ4"/>
<name>A0A370KEQ4_9HYPH</name>
<dbReference type="GO" id="GO:0003700">
    <property type="term" value="F:DNA-binding transcription factor activity"/>
    <property type="evidence" value="ECO:0007669"/>
    <property type="project" value="InterPro"/>
</dbReference>
<evidence type="ECO:0000313" key="5">
    <source>
        <dbReference type="EMBL" id="RDJ02688.1"/>
    </source>
</evidence>
<dbReference type="GO" id="GO:0003677">
    <property type="term" value="F:DNA binding"/>
    <property type="evidence" value="ECO:0007669"/>
    <property type="project" value="UniProtKB-KW"/>
</dbReference>
<dbReference type="Proteomes" id="UP000254939">
    <property type="component" value="Unassembled WGS sequence"/>
</dbReference>
<dbReference type="PRINTS" id="PR00778">
    <property type="entry name" value="HTHARSR"/>
</dbReference>
<keyword evidence="3" id="KW-0804">Transcription</keyword>
<dbReference type="Pfam" id="PF01022">
    <property type="entry name" value="HTH_5"/>
    <property type="match status" value="1"/>
</dbReference>
<protein>
    <recommendedName>
        <fullName evidence="4">HTH arsR-type domain-containing protein</fullName>
    </recommendedName>
</protein>
<comment type="caution">
    <text evidence="5">The sequence shown here is derived from an EMBL/GenBank/DDBJ whole genome shotgun (WGS) entry which is preliminary data.</text>
</comment>
<gene>
    <name evidence="5" type="ORF">B5K06_31880</name>
</gene>
<reference evidence="5 6" key="1">
    <citation type="submission" date="2017-03" db="EMBL/GenBank/DDBJ databases">
        <title>Genome analysis of Rhizobial strains effectives or ineffectives for nitrogen fixation isolated from bean seeds.</title>
        <authorList>
            <person name="Peralta H."/>
            <person name="Aguilar-Vera A."/>
            <person name="Mora Y."/>
            <person name="Vargas-Lagunas C."/>
            <person name="Girard L."/>
            <person name="Mora J."/>
        </authorList>
    </citation>
    <scope>NUCLEOTIDE SEQUENCE [LARGE SCALE GENOMIC DNA]</scope>
    <source>
        <strain evidence="5 6">CCGM3</strain>
    </source>
</reference>
<dbReference type="InterPro" id="IPR011991">
    <property type="entry name" value="ArsR-like_HTH"/>
</dbReference>
<dbReference type="InterPro" id="IPR001845">
    <property type="entry name" value="HTH_ArsR_DNA-bd_dom"/>
</dbReference>
<dbReference type="NCBIfam" id="NF033788">
    <property type="entry name" value="HTH_metalloreg"/>
    <property type="match status" value="1"/>
</dbReference>
<evidence type="ECO:0000256" key="3">
    <source>
        <dbReference type="ARBA" id="ARBA00023163"/>
    </source>
</evidence>
<dbReference type="InterPro" id="IPR036390">
    <property type="entry name" value="WH_DNA-bd_sf"/>
</dbReference>
<dbReference type="PROSITE" id="PS50987">
    <property type="entry name" value="HTH_ARSR_2"/>
    <property type="match status" value="1"/>
</dbReference>
<organism evidence="5 6">
    <name type="scientific">Rhizobium grahamii</name>
    <dbReference type="NCBI Taxonomy" id="1120045"/>
    <lineage>
        <taxon>Bacteria</taxon>
        <taxon>Pseudomonadati</taxon>
        <taxon>Pseudomonadota</taxon>
        <taxon>Alphaproteobacteria</taxon>
        <taxon>Hyphomicrobiales</taxon>
        <taxon>Rhizobiaceae</taxon>
        <taxon>Rhizobium/Agrobacterium group</taxon>
        <taxon>Rhizobium</taxon>
    </lineage>
</organism>
<dbReference type="InterPro" id="IPR036388">
    <property type="entry name" value="WH-like_DNA-bd_sf"/>
</dbReference>
<feature type="domain" description="HTH arsR-type" evidence="4">
    <location>
        <begin position="2"/>
        <end position="96"/>
    </location>
</feature>
<dbReference type="EMBL" id="NAAC01000046">
    <property type="protein sequence ID" value="RDJ02688.1"/>
    <property type="molecule type" value="Genomic_DNA"/>
</dbReference>